<keyword evidence="3 13" id="KW-0808">Transferase</keyword>
<reference evidence="15 16" key="1">
    <citation type="submission" date="2015-08" db="EMBL/GenBank/DDBJ databases">
        <authorList>
            <person name="Babu N.S."/>
            <person name="Beckwith C.J."/>
            <person name="Beseler K.G."/>
            <person name="Brison A."/>
            <person name="Carone J.V."/>
            <person name="Caskin T.P."/>
            <person name="Diamond M."/>
            <person name="Durham M.E."/>
            <person name="Foxe J.M."/>
            <person name="Go M."/>
            <person name="Henderson B.A."/>
            <person name="Jones I.B."/>
            <person name="McGettigan J.A."/>
            <person name="Micheletti S.J."/>
            <person name="Nasrallah M.E."/>
            <person name="Ortiz D."/>
            <person name="Piller C.R."/>
            <person name="Privatt S.R."/>
            <person name="Schneider S.L."/>
            <person name="Sharp S."/>
            <person name="Smith T.C."/>
            <person name="Stanton J.D."/>
            <person name="Ullery H.E."/>
            <person name="Wilson R.J."/>
            <person name="Serrano M.G."/>
            <person name="Buck G."/>
            <person name="Lee V."/>
            <person name="Wang Y."/>
            <person name="Carvalho R."/>
            <person name="Voegtly L."/>
            <person name="Shi R."/>
            <person name="Duckworth R."/>
            <person name="Johnson A."/>
            <person name="Loviza R."/>
            <person name="Walstead R."/>
            <person name="Shah Z."/>
            <person name="Kiflezghi M."/>
            <person name="Wade K."/>
            <person name="Ball S.L."/>
            <person name="Bradley K.W."/>
            <person name="Asai D.J."/>
            <person name="Bowman C.A."/>
            <person name="Russell D.A."/>
            <person name="Pope W.H."/>
            <person name="Jacobs-Sera D."/>
            <person name="Hendrix R.W."/>
            <person name="Hatfull G.F."/>
        </authorList>
    </citation>
    <scope>NUCLEOTIDE SEQUENCE [LARGE SCALE GENOMIC DNA]</scope>
    <source>
        <strain evidence="15 16">DSM 27648</strain>
    </source>
</reference>
<comment type="similarity">
    <text evidence="13">Belongs to the AccD/PCCB family.</text>
</comment>
<dbReference type="NCBIfam" id="TIGR00515">
    <property type="entry name" value="accD"/>
    <property type="match status" value="1"/>
</dbReference>
<evidence type="ECO:0000256" key="8">
    <source>
        <dbReference type="ARBA" id="ARBA00022833"/>
    </source>
</evidence>
<dbReference type="Pfam" id="PF17848">
    <property type="entry name" value="Zn_ribbon_ACC"/>
    <property type="match status" value="1"/>
</dbReference>
<evidence type="ECO:0000313" key="15">
    <source>
        <dbReference type="EMBL" id="AKV01131.1"/>
    </source>
</evidence>
<keyword evidence="5 13" id="KW-0547">Nucleotide-binding</keyword>
<feature type="domain" description="CoA carboxyltransferase N-terminal" evidence="14">
    <location>
        <begin position="23"/>
        <end position="290"/>
    </location>
</feature>
<dbReference type="UniPathway" id="UPA00655">
    <property type="reaction ID" value="UER00711"/>
</dbReference>
<dbReference type="GO" id="GO:0009317">
    <property type="term" value="C:acetyl-CoA carboxylase complex"/>
    <property type="evidence" value="ECO:0007669"/>
    <property type="project" value="InterPro"/>
</dbReference>
<dbReference type="KEGG" id="llu:AKJ09_07794"/>
<comment type="subunit">
    <text evidence="13">Acetyl-CoA carboxylase is a heterohexamer composed of biotin carboxyl carrier protein (AccB), biotin carboxylase (AccC) and two subunits each of ACCase subunit alpha (AccA) and ACCase subunit beta (AccD).</text>
</comment>
<evidence type="ECO:0000256" key="11">
    <source>
        <dbReference type="ARBA" id="ARBA00023160"/>
    </source>
</evidence>
<evidence type="ECO:0000256" key="9">
    <source>
        <dbReference type="ARBA" id="ARBA00022840"/>
    </source>
</evidence>
<dbReference type="InterPro" id="IPR041010">
    <property type="entry name" value="Znf-ACC"/>
</dbReference>
<gene>
    <name evidence="13" type="primary">accD</name>
    <name evidence="15" type="ORF">AKJ09_07794</name>
</gene>
<evidence type="ECO:0000256" key="5">
    <source>
        <dbReference type="ARBA" id="ARBA00022741"/>
    </source>
</evidence>
<evidence type="ECO:0000256" key="7">
    <source>
        <dbReference type="ARBA" id="ARBA00022832"/>
    </source>
</evidence>
<dbReference type="Proteomes" id="UP000064967">
    <property type="component" value="Chromosome"/>
</dbReference>
<accession>A0A0K1Q5M8</accession>
<dbReference type="SUPFAM" id="SSF52096">
    <property type="entry name" value="ClpP/crotonase"/>
    <property type="match status" value="1"/>
</dbReference>
<dbReference type="PROSITE" id="PS50980">
    <property type="entry name" value="COA_CT_NTER"/>
    <property type="match status" value="1"/>
</dbReference>
<comment type="catalytic activity">
    <reaction evidence="13">
        <text>N(6)-carboxybiotinyl-L-lysyl-[protein] + acetyl-CoA = N(6)-biotinyl-L-lysyl-[protein] + malonyl-CoA</text>
        <dbReference type="Rhea" id="RHEA:54728"/>
        <dbReference type="Rhea" id="RHEA-COMP:10505"/>
        <dbReference type="Rhea" id="RHEA-COMP:10506"/>
        <dbReference type="ChEBI" id="CHEBI:57288"/>
        <dbReference type="ChEBI" id="CHEBI:57384"/>
        <dbReference type="ChEBI" id="CHEBI:83144"/>
        <dbReference type="ChEBI" id="CHEBI:83145"/>
        <dbReference type="EC" id="2.1.3.15"/>
    </reaction>
</comment>
<comment type="function">
    <text evidence="12 13">Component of the acetyl coenzyme A carboxylase (ACC) complex. Biotin carboxylase (BC) catalyzes the carboxylation of biotin on its carrier protein (BCCP) and then the CO(2) group is transferred by the transcarboxylase to acetyl-CoA to form malonyl-CoA.</text>
</comment>
<dbReference type="GO" id="GO:0005524">
    <property type="term" value="F:ATP binding"/>
    <property type="evidence" value="ECO:0007669"/>
    <property type="project" value="UniProtKB-KW"/>
</dbReference>
<evidence type="ECO:0000256" key="1">
    <source>
        <dbReference type="ARBA" id="ARBA00004496"/>
    </source>
</evidence>
<dbReference type="PANTHER" id="PTHR42995:SF5">
    <property type="entry name" value="ACETYL-COENZYME A CARBOXYLASE CARBOXYL TRANSFERASE SUBUNIT BETA, CHLOROPLASTIC"/>
    <property type="match status" value="1"/>
</dbReference>
<dbReference type="AlphaFoldDB" id="A0A0K1Q5M8"/>
<dbReference type="GO" id="GO:0016743">
    <property type="term" value="F:carboxyl- or carbamoyltransferase activity"/>
    <property type="evidence" value="ECO:0007669"/>
    <property type="project" value="UniProtKB-UniRule"/>
</dbReference>
<feature type="binding site" evidence="13">
    <location>
        <position position="46"/>
    </location>
    <ligand>
        <name>Zn(2+)</name>
        <dbReference type="ChEBI" id="CHEBI:29105"/>
    </ligand>
</feature>
<comment type="pathway">
    <text evidence="13">Lipid metabolism; malonyl-CoA biosynthesis; malonyl-CoA from acetyl-CoA: step 1/1.</text>
</comment>
<dbReference type="GO" id="GO:0006633">
    <property type="term" value="P:fatty acid biosynthetic process"/>
    <property type="evidence" value="ECO:0007669"/>
    <property type="project" value="UniProtKB-KW"/>
</dbReference>
<evidence type="ECO:0000256" key="4">
    <source>
        <dbReference type="ARBA" id="ARBA00022723"/>
    </source>
</evidence>
<dbReference type="InterPro" id="IPR034733">
    <property type="entry name" value="AcCoA_carboxyl_beta"/>
</dbReference>
<feature type="binding site" evidence="13">
    <location>
        <position position="30"/>
    </location>
    <ligand>
        <name>Zn(2+)</name>
        <dbReference type="ChEBI" id="CHEBI:29105"/>
    </ligand>
</feature>
<evidence type="ECO:0000256" key="6">
    <source>
        <dbReference type="ARBA" id="ARBA00022771"/>
    </source>
</evidence>
<keyword evidence="10 13" id="KW-0443">Lipid metabolism</keyword>
<comment type="subcellular location">
    <subcellularLocation>
        <location evidence="1 13">Cytoplasm</location>
    </subcellularLocation>
</comment>
<keyword evidence="6 13" id="KW-0863">Zinc-finger</keyword>
<dbReference type="EMBL" id="CP012333">
    <property type="protein sequence ID" value="AKV01131.1"/>
    <property type="molecule type" value="Genomic_DNA"/>
</dbReference>
<dbReference type="InterPro" id="IPR000438">
    <property type="entry name" value="Acetyl_CoA_COase_Trfase_b_su"/>
</dbReference>
<feature type="zinc finger region" description="C4-type" evidence="13">
    <location>
        <begin position="27"/>
        <end position="49"/>
    </location>
</feature>
<feature type="binding site" evidence="13">
    <location>
        <position position="49"/>
    </location>
    <ligand>
        <name>Zn(2+)</name>
        <dbReference type="ChEBI" id="CHEBI:29105"/>
    </ligand>
</feature>
<evidence type="ECO:0000259" key="14">
    <source>
        <dbReference type="PROSITE" id="PS50980"/>
    </source>
</evidence>
<comment type="cofactor">
    <cofactor evidence="13">
        <name>Zn(2+)</name>
        <dbReference type="ChEBI" id="CHEBI:29105"/>
    </cofactor>
    <text evidence="13">Binds 1 zinc ion per subunit.</text>
</comment>
<keyword evidence="11 13" id="KW-0275">Fatty acid biosynthesis</keyword>
<keyword evidence="16" id="KW-1185">Reference proteome</keyword>
<keyword evidence="13" id="KW-0963">Cytoplasm</keyword>
<dbReference type="RefSeq" id="WP_146652291.1">
    <property type="nucleotide sequence ID" value="NZ_CP012333.1"/>
</dbReference>
<evidence type="ECO:0000313" key="16">
    <source>
        <dbReference type="Proteomes" id="UP000064967"/>
    </source>
</evidence>
<dbReference type="EC" id="2.1.3.15" evidence="13"/>
<evidence type="ECO:0000256" key="3">
    <source>
        <dbReference type="ARBA" id="ARBA00022679"/>
    </source>
</evidence>
<evidence type="ECO:0000256" key="2">
    <source>
        <dbReference type="ARBA" id="ARBA00022516"/>
    </source>
</evidence>
<dbReference type="InterPro" id="IPR011762">
    <property type="entry name" value="COA_CT_N"/>
</dbReference>
<keyword evidence="8 13" id="KW-0862">Zinc</keyword>
<keyword evidence="2 13" id="KW-0444">Lipid biosynthesis</keyword>
<dbReference type="GO" id="GO:0008270">
    <property type="term" value="F:zinc ion binding"/>
    <property type="evidence" value="ECO:0007669"/>
    <property type="project" value="UniProtKB-UniRule"/>
</dbReference>
<dbReference type="PANTHER" id="PTHR42995">
    <property type="entry name" value="ACETYL-COENZYME A CARBOXYLASE CARBOXYL TRANSFERASE SUBUNIT BETA, CHLOROPLASTIC"/>
    <property type="match status" value="1"/>
</dbReference>
<dbReference type="PRINTS" id="PR01070">
    <property type="entry name" value="ACCCTRFRASEB"/>
</dbReference>
<dbReference type="HAMAP" id="MF_01395">
    <property type="entry name" value="AcetylCoA_CT_beta"/>
    <property type="match status" value="1"/>
</dbReference>
<dbReference type="Gene3D" id="3.90.226.10">
    <property type="entry name" value="2-enoyl-CoA Hydratase, Chain A, domain 1"/>
    <property type="match status" value="1"/>
</dbReference>
<dbReference type="OrthoDB" id="9772975at2"/>
<keyword evidence="7 13" id="KW-0276">Fatty acid metabolism</keyword>
<evidence type="ECO:0000256" key="12">
    <source>
        <dbReference type="ARBA" id="ARBA00025280"/>
    </source>
</evidence>
<evidence type="ECO:0000256" key="10">
    <source>
        <dbReference type="ARBA" id="ARBA00023098"/>
    </source>
</evidence>
<dbReference type="GO" id="GO:0003989">
    <property type="term" value="F:acetyl-CoA carboxylase activity"/>
    <property type="evidence" value="ECO:0007669"/>
    <property type="project" value="InterPro"/>
</dbReference>
<dbReference type="STRING" id="1391654.AKJ09_07794"/>
<organism evidence="15 16">
    <name type="scientific">Labilithrix luteola</name>
    <dbReference type="NCBI Taxonomy" id="1391654"/>
    <lineage>
        <taxon>Bacteria</taxon>
        <taxon>Pseudomonadati</taxon>
        <taxon>Myxococcota</taxon>
        <taxon>Polyangia</taxon>
        <taxon>Polyangiales</taxon>
        <taxon>Labilitrichaceae</taxon>
        <taxon>Labilithrix</taxon>
    </lineage>
</organism>
<evidence type="ECO:0000256" key="13">
    <source>
        <dbReference type="HAMAP-Rule" id="MF_01395"/>
    </source>
</evidence>
<dbReference type="PATRIC" id="fig|1391654.3.peg.7901"/>
<keyword evidence="4 13" id="KW-0479">Metal-binding</keyword>
<protein>
    <recommendedName>
        <fullName evidence="13">Acetyl-coenzyme A carboxylase carboxyl transferase subunit beta</fullName>
        <shortName evidence="13">ACCase subunit beta</shortName>
        <shortName evidence="13">Acetyl-CoA carboxylase carboxyltransferase subunit beta</shortName>
        <ecNumber evidence="13">2.1.3.15</ecNumber>
    </recommendedName>
</protein>
<dbReference type="Pfam" id="PF01039">
    <property type="entry name" value="Carboxyl_trans"/>
    <property type="match status" value="1"/>
</dbReference>
<keyword evidence="9 13" id="KW-0067">ATP-binding</keyword>
<dbReference type="InterPro" id="IPR029045">
    <property type="entry name" value="ClpP/crotonase-like_dom_sf"/>
</dbReference>
<name>A0A0K1Q5M8_9BACT</name>
<feature type="binding site" evidence="13">
    <location>
        <position position="27"/>
    </location>
    <ligand>
        <name>Zn(2+)</name>
        <dbReference type="ChEBI" id="CHEBI:29105"/>
    </ligand>
</feature>
<dbReference type="GO" id="GO:2001295">
    <property type="term" value="P:malonyl-CoA biosynthetic process"/>
    <property type="evidence" value="ECO:0007669"/>
    <property type="project" value="UniProtKB-UniRule"/>
</dbReference>
<sequence length="290" mass="31653">MTWPQKKTGGLDASEKTSFGKGVFRKCEGCNETMSAETFETNFEVCPQCGKHHKLSAARWRQLLLDDGKLEEWDAHLEPTDPLSFSDGRSYTERVTSAQRSARSKDAIETGRATMGGTPIAYGAFIFHFMAGSMGSVVGEKITRLFERGAELRLPVVLLQASGGARMQEGILSLMQMAKTVGARERLRDAGIPFISVLLHPTTGGVAASFAFLGDVNVAEPQALIGFAGPRVIETTIRQKLPEGFQRSEFLIEHGMIDRITSRLEMRNEIGMLVRHLAHGSRPNGAAVSA</sequence>
<proteinExistence type="inferred from homology"/>